<dbReference type="Pfam" id="PF04149">
    <property type="entry name" value="DUF397"/>
    <property type="match status" value="1"/>
</dbReference>
<evidence type="ECO:0000313" key="2">
    <source>
        <dbReference type="EMBL" id="EMF02350.1"/>
    </source>
</evidence>
<dbReference type="EMBL" id="AORZ01000002">
    <property type="protein sequence ID" value="EMF02350.1"/>
    <property type="molecule type" value="Genomic_DNA"/>
</dbReference>
<sequence length="72" mass="8021">MSKADRHEITWRKSSHSSGNGQCVEVNADAREIAVVRDSKEPIGIRLRIQTEAWDEFISGVKTASLIRANTP</sequence>
<organism evidence="2 3">
    <name type="scientific">Streptomyces mobaraensis (strain ATCC 29032 / DSM 40847 / JCM 4168 / NBRC 13819 / NCIMB 11159 / IPCR 16-22)</name>
    <dbReference type="NCBI Taxonomy" id="1223523"/>
    <lineage>
        <taxon>Bacteria</taxon>
        <taxon>Bacillati</taxon>
        <taxon>Actinomycetota</taxon>
        <taxon>Actinomycetes</taxon>
        <taxon>Kitasatosporales</taxon>
        <taxon>Streptomycetaceae</taxon>
        <taxon>Streptomyces</taxon>
    </lineage>
</organism>
<feature type="region of interest" description="Disordered" evidence="1">
    <location>
        <begin position="1"/>
        <end position="22"/>
    </location>
</feature>
<name>M3BRM7_STRM1</name>
<reference evidence="2 3" key="1">
    <citation type="journal article" date="2013" name="Genome Announc.">
        <title>Whole-Genome Shotgun Assembly and Analysis of the Genome of Streptomyces mobaraensis DSM 40847, a Strain for Industrial Production of Microbial Transglutaminase.</title>
        <authorList>
            <person name="Yang H."/>
            <person name="He T."/>
            <person name="Wu W."/>
            <person name="Zhu W."/>
            <person name="Lu B."/>
            <person name="Sun W."/>
        </authorList>
    </citation>
    <scope>NUCLEOTIDE SEQUENCE [LARGE SCALE GENOMIC DNA]</scope>
    <source>
        <strain evidence="2 3">DSM 40847</strain>
    </source>
</reference>
<gene>
    <name evidence="2" type="ORF">H340_00839</name>
</gene>
<dbReference type="InterPro" id="IPR007278">
    <property type="entry name" value="DUF397"/>
</dbReference>
<dbReference type="STRING" id="1223523.H340_00839"/>
<proteinExistence type="predicted"/>
<evidence type="ECO:0000313" key="3">
    <source>
        <dbReference type="Proteomes" id="UP000011740"/>
    </source>
</evidence>
<protein>
    <submittedName>
        <fullName evidence="2">Uncharacterized protein</fullName>
    </submittedName>
</protein>
<dbReference type="AlphaFoldDB" id="M3BRM7"/>
<dbReference type="Proteomes" id="UP000011740">
    <property type="component" value="Unassembled WGS sequence"/>
</dbReference>
<feature type="compositionally biased region" description="Basic and acidic residues" evidence="1">
    <location>
        <begin position="1"/>
        <end position="11"/>
    </location>
</feature>
<accession>M3BRM7</accession>
<dbReference type="RefSeq" id="WP_004937841.1">
    <property type="nucleotide sequence ID" value="NZ_AORZ01000002.1"/>
</dbReference>
<evidence type="ECO:0000256" key="1">
    <source>
        <dbReference type="SAM" id="MobiDB-lite"/>
    </source>
</evidence>
<comment type="caution">
    <text evidence="2">The sequence shown here is derived from an EMBL/GenBank/DDBJ whole genome shotgun (WGS) entry which is preliminary data.</text>
</comment>